<name>A0A9P7C0A3_9FUNG</name>
<dbReference type="GO" id="GO:0016829">
    <property type="term" value="F:lyase activity"/>
    <property type="evidence" value="ECO:0007669"/>
    <property type="project" value="InterPro"/>
</dbReference>
<dbReference type="SUPFAM" id="SSF51569">
    <property type="entry name" value="Aldolase"/>
    <property type="match status" value="1"/>
</dbReference>
<dbReference type="InterPro" id="IPR002220">
    <property type="entry name" value="DapA-like"/>
</dbReference>
<sequence length="79" mass="8573">MHQAVRAQQLDLARRLFQALVPVIQLAFEEPNPGPLKAQLGRQGLLSEELRLPMPAASAALAARMDAAVAGLNRLYPCQ</sequence>
<evidence type="ECO:0000313" key="2">
    <source>
        <dbReference type="Proteomes" id="UP000740926"/>
    </source>
</evidence>
<proteinExistence type="predicted"/>
<comment type="caution">
    <text evidence="1">The sequence shown here is derived from an EMBL/GenBank/DDBJ whole genome shotgun (WGS) entry which is preliminary data.</text>
</comment>
<dbReference type="AlphaFoldDB" id="A0A9P7C0A3"/>
<organism evidence="1 2">
    <name type="scientific">Rhizopus delemar</name>
    <dbReference type="NCBI Taxonomy" id="936053"/>
    <lineage>
        <taxon>Eukaryota</taxon>
        <taxon>Fungi</taxon>
        <taxon>Fungi incertae sedis</taxon>
        <taxon>Mucoromycota</taxon>
        <taxon>Mucoromycotina</taxon>
        <taxon>Mucoromycetes</taxon>
        <taxon>Mucorales</taxon>
        <taxon>Mucorineae</taxon>
        <taxon>Rhizopodaceae</taxon>
        <taxon>Rhizopus</taxon>
    </lineage>
</organism>
<protein>
    <recommendedName>
        <fullName evidence="3">4-hydroxy-tetrahydrodipicolinate synthase</fullName>
    </recommendedName>
</protein>
<accession>A0A9P7C0A3</accession>
<keyword evidence="2" id="KW-1185">Reference proteome</keyword>
<dbReference type="Gene3D" id="3.20.20.70">
    <property type="entry name" value="Aldolase class I"/>
    <property type="match status" value="1"/>
</dbReference>
<evidence type="ECO:0008006" key="3">
    <source>
        <dbReference type="Google" id="ProtNLM"/>
    </source>
</evidence>
<evidence type="ECO:0000313" key="1">
    <source>
        <dbReference type="EMBL" id="KAG1529939.1"/>
    </source>
</evidence>
<dbReference type="Pfam" id="PF00701">
    <property type="entry name" value="DHDPS"/>
    <property type="match status" value="1"/>
</dbReference>
<gene>
    <name evidence="1" type="ORF">G6F50_017656</name>
</gene>
<reference evidence="1 2" key="1">
    <citation type="journal article" date="2020" name="Microb. Genom.">
        <title>Genetic diversity of clinical and environmental Mucorales isolates obtained from an investigation of mucormycosis cases among solid organ transplant recipients.</title>
        <authorList>
            <person name="Nguyen M.H."/>
            <person name="Kaul D."/>
            <person name="Muto C."/>
            <person name="Cheng S.J."/>
            <person name="Richter R.A."/>
            <person name="Bruno V.M."/>
            <person name="Liu G."/>
            <person name="Beyhan S."/>
            <person name="Sundermann A.J."/>
            <person name="Mounaud S."/>
            <person name="Pasculle A.W."/>
            <person name="Nierman W.C."/>
            <person name="Driscoll E."/>
            <person name="Cumbie R."/>
            <person name="Clancy C.J."/>
            <person name="Dupont C.L."/>
        </authorList>
    </citation>
    <scope>NUCLEOTIDE SEQUENCE [LARGE SCALE GENOMIC DNA]</scope>
    <source>
        <strain evidence="1 2">GL24</strain>
    </source>
</reference>
<dbReference type="Proteomes" id="UP000740926">
    <property type="component" value="Unassembled WGS sequence"/>
</dbReference>
<dbReference type="InterPro" id="IPR013785">
    <property type="entry name" value="Aldolase_TIM"/>
</dbReference>
<dbReference type="EMBL" id="JAANIU010013599">
    <property type="protein sequence ID" value="KAG1529939.1"/>
    <property type="molecule type" value="Genomic_DNA"/>
</dbReference>